<accession>A0A9D1X630</accession>
<evidence type="ECO:0000313" key="2">
    <source>
        <dbReference type="EMBL" id="HIX73275.1"/>
    </source>
</evidence>
<evidence type="ECO:0000313" key="3">
    <source>
        <dbReference type="Proteomes" id="UP000886805"/>
    </source>
</evidence>
<feature type="region of interest" description="Disordered" evidence="1">
    <location>
        <begin position="1"/>
        <end position="48"/>
    </location>
</feature>
<dbReference type="AlphaFoldDB" id="A0A9D1X630"/>
<evidence type="ECO:0000256" key="1">
    <source>
        <dbReference type="SAM" id="MobiDB-lite"/>
    </source>
</evidence>
<sequence length="48" mass="5225">MPRIQDDGEDAGGPEDGRGLCQIGEDESGEKEEEGEDGYGPKRKFVKI</sequence>
<reference evidence="2" key="2">
    <citation type="submission" date="2021-04" db="EMBL/GenBank/DDBJ databases">
        <authorList>
            <person name="Gilroy R."/>
        </authorList>
    </citation>
    <scope>NUCLEOTIDE SEQUENCE</scope>
    <source>
        <strain evidence="2">ChiSxjej3B15-1167</strain>
    </source>
</reference>
<gene>
    <name evidence="2" type="ORF">H9849_09670</name>
</gene>
<feature type="compositionally biased region" description="Acidic residues" evidence="1">
    <location>
        <begin position="24"/>
        <end position="37"/>
    </location>
</feature>
<dbReference type="Proteomes" id="UP000886805">
    <property type="component" value="Unassembled WGS sequence"/>
</dbReference>
<proteinExistence type="predicted"/>
<dbReference type="EMBL" id="DXEQ01000289">
    <property type="protein sequence ID" value="HIX73275.1"/>
    <property type="molecule type" value="Genomic_DNA"/>
</dbReference>
<reference evidence="2" key="1">
    <citation type="journal article" date="2021" name="PeerJ">
        <title>Extensive microbial diversity within the chicken gut microbiome revealed by metagenomics and culture.</title>
        <authorList>
            <person name="Gilroy R."/>
            <person name="Ravi A."/>
            <person name="Getino M."/>
            <person name="Pursley I."/>
            <person name="Horton D.L."/>
            <person name="Alikhan N.F."/>
            <person name="Baker D."/>
            <person name="Gharbi K."/>
            <person name="Hall N."/>
            <person name="Watson M."/>
            <person name="Adriaenssens E.M."/>
            <person name="Foster-Nyarko E."/>
            <person name="Jarju S."/>
            <person name="Secka A."/>
            <person name="Antonio M."/>
            <person name="Oren A."/>
            <person name="Chaudhuri R.R."/>
            <person name="La Ragione R."/>
            <person name="Hildebrand F."/>
            <person name="Pallen M.J."/>
        </authorList>
    </citation>
    <scope>NUCLEOTIDE SEQUENCE</scope>
    <source>
        <strain evidence="2">ChiSxjej3B15-1167</strain>
    </source>
</reference>
<organism evidence="2 3">
    <name type="scientific">Candidatus Anaerobutyricum stercoripullorum</name>
    <dbReference type="NCBI Taxonomy" id="2838456"/>
    <lineage>
        <taxon>Bacteria</taxon>
        <taxon>Bacillati</taxon>
        <taxon>Bacillota</taxon>
        <taxon>Clostridia</taxon>
        <taxon>Lachnospirales</taxon>
        <taxon>Lachnospiraceae</taxon>
        <taxon>Anaerobutyricum</taxon>
    </lineage>
</organism>
<comment type="caution">
    <text evidence="2">The sequence shown here is derived from an EMBL/GenBank/DDBJ whole genome shotgun (WGS) entry which is preliminary data.</text>
</comment>
<name>A0A9D1X630_9FIRM</name>
<protein>
    <submittedName>
        <fullName evidence="2">Uncharacterized protein</fullName>
    </submittedName>
</protein>